<feature type="region of interest" description="Disordered" evidence="1">
    <location>
        <begin position="151"/>
        <end position="213"/>
    </location>
</feature>
<protein>
    <submittedName>
        <fullName evidence="2">Uncharacterized protein</fullName>
    </submittedName>
</protein>
<dbReference type="VEuPathDB" id="FungiDB:FOIG_04851"/>
<dbReference type="VEuPathDB" id="FungiDB:FOC4_g10008345"/>
<feature type="compositionally biased region" description="Basic and acidic residues" evidence="1">
    <location>
        <begin position="188"/>
        <end position="213"/>
    </location>
</feature>
<dbReference type="VEuPathDB" id="FungiDB:FOMG_07887"/>
<dbReference type="Proteomes" id="UP000219369">
    <property type="component" value="Unassembled WGS sequence"/>
</dbReference>
<dbReference type="VEuPathDB" id="FungiDB:HZS61_017137"/>
<dbReference type="VEuPathDB" id="FungiDB:FOZG_12347"/>
<dbReference type="EMBL" id="FMJY01000007">
    <property type="protein sequence ID" value="SCO87958.1"/>
    <property type="molecule type" value="Genomic_DNA"/>
</dbReference>
<dbReference type="AlphaFoldDB" id="A0A2H3TGZ0"/>
<dbReference type="VEuPathDB" id="FungiDB:FOXG_09092"/>
<feature type="region of interest" description="Disordered" evidence="1">
    <location>
        <begin position="90"/>
        <end position="137"/>
    </location>
</feature>
<name>A0A2H3TGZ0_FUSOX</name>
<proteinExistence type="predicted"/>
<gene>
    <name evidence="2" type="ORF">FRV6_12085</name>
</gene>
<feature type="region of interest" description="Disordered" evidence="1">
    <location>
        <begin position="34"/>
        <end position="72"/>
    </location>
</feature>
<accession>A0A2H3TGZ0</accession>
<organism evidence="2 3">
    <name type="scientific">Fusarium oxysporum</name>
    <name type="common">Fusarium vascular wilt</name>
    <dbReference type="NCBI Taxonomy" id="5507"/>
    <lineage>
        <taxon>Eukaryota</taxon>
        <taxon>Fungi</taxon>
        <taxon>Dikarya</taxon>
        <taxon>Ascomycota</taxon>
        <taxon>Pezizomycotina</taxon>
        <taxon>Sordariomycetes</taxon>
        <taxon>Hypocreomycetidae</taxon>
        <taxon>Hypocreales</taxon>
        <taxon>Nectriaceae</taxon>
        <taxon>Fusarium</taxon>
        <taxon>Fusarium oxysporum species complex</taxon>
    </lineage>
</organism>
<dbReference type="OrthoDB" id="5085532at2759"/>
<feature type="compositionally biased region" description="Polar residues" evidence="1">
    <location>
        <begin position="39"/>
        <end position="49"/>
    </location>
</feature>
<evidence type="ECO:0000313" key="3">
    <source>
        <dbReference type="Proteomes" id="UP000219369"/>
    </source>
</evidence>
<dbReference type="VEuPathDB" id="FungiDB:FOC1_g10012366"/>
<sequence>MSTPPPTLTPSSAIDLEMENEHWWNAFEPLREILDLAKQTEQNPDSSGDSPEDETLWGSPPSPPPSPNVSVNMTLAFPVPVPSEVLEPAIPEESNLVPQDQLPMGKEGQVTGPASDIGPSPLITEGTKPQTPGPRFAFDADVAANDALKCVTPELNEASRPKKSRAAAKGKPKRSPKRVAKPPKRLSAHKEAQQRDKVALQEALQKARERDVREAAEKAAAEMVAEMAAALRTEQSTSAFMPQAPFHEADGQLYGQNLFQTPAPSLYTQAVPFYQPPPQVPTQSTDHELFGQSLPAAQYSFAAPSQSFVVPPQSFAMPQHQYQLY</sequence>
<evidence type="ECO:0000256" key="1">
    <source>
        <dbReference type="SAM" id="MobiDB-lite"/>
    </source>
</evidence>
<feature type="compositionally biased region" description="Basic residues" evidence="1">
    <location>
        <begin position="161"/>
        <end position="187"/>
    </location>
</feature>
<evidence type="ECO:0000313" key="2">
    <source>
        <dbReference type="EMBL" id="SCO87958.1"/>
    </source>
</evidence>
<reference evidence="3" key="1">
    <citation type="submission" date="2016-09" db="EMBL/GenBank/DDBJ databases">
        <authorList>
            <person name="Guldener U."/>
        </authorList>
    </citation>
    <scope>NUCLEOTIDE SEQUENCE [LARGE SCALE GENOMIC DNA]</scope>
    <source>
        <strain evidence="3">V64-1</strain>
    </source>
</reference>